<keyword evidence="4" id="KW-1185">Reference proteome</keyword>
<gene>
    <name evidence="3" type="ORF">ZIOFF_058424</name>
</gene>
<organism evidence="3 4">
    <name type="scientific">Zingiber officinale</name>
    <name type="common">Ginger</name>
    <name type="synonym">Amomum zingiber</name>
    <dbReference type="NCBI Taxonomy" id="94328"/>
    <lineage>
        <taxon>Eukaryota</taxon>
        <taxon>Viridiplantae</taxon>
        <taxon>Streptophyta</taxon>
        <taxon>Embryophyta</taxon>
        <taxon>Tracheophyta</taxon>
        <taxon>Spermatophyta</taxon>
        <taxon>Magnoliopsida</taxon>
        <taxon>Liliopsida</taxon>
        <taxon>Zingiberales</taxon>
        <taxon>Zingiberaceae</taxon>
        <taxon>Zingiber</taxon>
    </lineage>
</organism>
<dbReference type="Gene3D" id="3.40.1000.10">
    <property type="entry name" value="Mog1/PsbP, alpha/beta/alpha sandwich"/>
    <property type="match status" value="1"/>
</dbReference>
<dbReference type="PANTHER" id="PTHR31407:SF17">
    <property type="entry name" value="PSBP DOMAIN-CONTAINING PROTEIN 3, CHLOROPLASTIC"/>
    <property type="match status" value="1"/>
</dbReference>
<evidence type="ECO:0000313" key="3">
    <source>
        <dbReference type="EMBL" id="KAG6481803.1"/>
    </source>
</evidence>
<sequence length="243" mass="27053">MCSIQQFATKRRNLLLTMFLASVSLPLVATDASADTELEESFQTYKDEVNKFRMSIPKDWLIGTGDSDGNSLKSVTAFYPNEASGSNGLGPDFTRLQSFGNVDAFAETLVSGLDRSWRNPPGVAAKLIDSKAANGLYYIEYTLQIPGEKRRHILTALGVASNGWYNRLYTVTGQYMEDEAEKYQPSIAKIHMSNGILIRRLSTATPTIPPQPDCFFTHLILYPFPLRNLTYEMRISADKAMAA</sequence>
<proteinExistence type="predicted"/>
<dbReference type="GO" id="GO:0009654">
    <property type="term" value="C:photosystem II oxygen evolving complex"/>
    <property type="evidence" value="ECO:0007669"/>
    <property type="project" value="InterPro"/>
</dbReference>
<dbReference type="AlphaFoldDB" id="A0A8J5KM00"/>
<dbReference type="GO" id="GO:0005509">
    <property type="term" value="F:calcium ion binding"/>
    <property type="evidence" value="ECO:0007669"/>
    <property type="project" value="InterPro"/>
</dbReference>
<evidence type="ECO:0000259" key="2">
    <source>
        <dbReference type="Pfam" id="PF01789"/>
    </source>
</evidence>
<keyword evidence="1" id="KW-0732">Signal</keyword>
<reference evidence="3 4" key="1">
    <citation type="submission" date="2020-08" db="EMBL/GenBank/DDBJ databases">
        <title>Plant Genome Project.</title>
        <authorList>
            <person name="Zhang R.-G."/>
        </authorList>
    </citation>
    <scope>NUCLEOTIDE SEQUENCE [LARGE SCALE GENOMIC DNA]</scope>
    <source>
        <tissue evidence="3">Rhizome</tissue>
    </source>
</reference>
<feature type="chain" id="PRO_5035249656" description="PsbP C-terminal domain-containing protein" evidence="1">
    <location>
        <begin position="31"/>
        <end position="243"/>
    </location>
</feature>
<accession>A0A8J5KM00</accession>
<dbReference type="GO" id="GO:0019898">
    <property type="term" value="C:extrinsic component of membrane"/>
    <property type="evidence" value="ECO:0007669"/>
    <property type="project" value="InterPro"/>
</dbReference>
<dbReference type="EMBL" id="JACMSC010000016">
    <property type="protein sequence ID" value="KAG6481803.1"/>
    <property type="molecule type" value="Genomic_DNA"/>
</dbReference>
<dbReference type="InterPro" id="IPR002683">
    <property type="entry name" value="PsbP_C"/>
</dbReference>
<dbReference type="Proteomes" id="UP000734854">
    <property type="component" value="Unassembled WGS sequence"/>
</dbReference>
<feature type="signal peptide" evidence="1">
    <location>
        <begin position="1"/>
        <end position="30"/>
    </location>
</feature>
<dbReference type="InterPro" id="IPR016123">
    <property type="entry name" value="Mog1/PsbP_a/b/a-sand"/>
</dbReference>
<evidence type="ECO:0000256" key="1">
    <source>
        <dbReference type="SAM" id="SignalP"/>
    </source>
</evidence>
<name>A0A8J5KM00_ZINOF</name>
<dbReference type="PANTHER" id="PTHR31407">
    <property type="match status" value="1"/>
</dbReference>
<evidence type="ECO:0000313" key="4">
    <source>
        <dbReference type="Proteomes" id="UP000734854"/>
    </source>
</evidence>
<dbReference type="Pfam" id="PF01789">
    <property type="entry name" value="PsbP"/>
    <property type="match status" value="1"/>
</dbReference>
<dbReference type="GO" id="GO:0015979">
    <property type="term" value="P:photosynthesis"/>
    <property type="evidence" value="ECO:0007669"/>
    <property type="project" value="InterPro"/>
</dbReference>
<comment type="caution">
    <text evidence="3">The sequence shown here is derived from an EMBL/GenBank/DDBJ whole genome shotgun (WGS) entry which is preliminary data.</text>
</comment>
<dbReference type="SUPFAM" id="SSF55724">
    <property type="entry name" value="Mog1p/PsbP-like"/>
    <property type="match status" value="1"/>
</dbReference>
<protein>
    <recommendedName>
        <fullName evidence="2">PsbP C-terminal domain-containing protein</fullName>
    </recommendedName>
</protein>
<feature type="domain" description="PsbP C-terminal" evidence="2">
    <location>
        <begin position="41"/>
        <end position="192"/>
    </location>
</feature>